<comment type="caution">
    <text evidence="1">The sequence shown here is derived from an EMBL/GenBank/DDBJ whole genome shotgun (WGS) entry which is preliminary data.</text>
</comment>
<feature type="non-terminal residue" evidence="1">
    <location>
        <position position="364"/>
    </location>
</feature>
<name>A0AC60QEI0_IXOPE</name>
<protein>
    <submittedName>
        <fullName evidence="1">Uncharacterized protein</fullName>
    </submittedName>
</protein>
<accession>A0AC60QEI0</accession>
<sequence>MRDTQNAASLEAIKKAAVVVCLDGGLVDAEPFEVAWPRQVYRGGPNAEHAANRWWDKPVQVVVGEDGGSALLFDHTVCDGTMMAGITNHCYNYAVKAGSFEASEDNAEAVPQKLEFVLGPDTLHDIEKATSFQIRHSDDTDRLFYQFPNYGKNLVQSCNMSPDGYVQMAIQLAACRSYSSEKGCAENYTGLLDALRHFPTDRLEPLGVRATDSRSTSSTQQATRDGNKNPLGERCAERSSFAKGRGYKSRPPQLPARVKISRCVESYDYVNSMEIAENFTDDRPDAELNTQSYVAGSMSDKVCTSTRNRGNMRKAECDSMFRKITAASIRPVEVLLERWVTGTLSNKAKAAGQEKVFAPLTPHK</sequence>
<gene>
    <name evidence="1" type="ORF">HPB47_021053</name>
</gene>
<reference evidence="1 2" key="1">
    <citation type="journal article" date="2020" name="Cell">
        <title>Large-Scale Comparative Analyses of Tick Genomes Elucidate Their Genetic Diversity and Vector Capacities.</title>
        <authorList>
            <consortium name="Tick Genome and Microbiome Consortium (TIGMIC)"/>
            <person name="Jia N."/>
            <person name="Wang J."/>
            <person name="Shi W."/>
            <person name="Du L."/>
            <person name="Sun Y."/>
            <person name="Zhan W."/>
            <person name="Jiang J.F."/>
            <person name="Wang Q."/>
            <person name="Zhang B."/>
            <person name="Ji P."/>
            <person name="Bell-Sakyi L."/>
            <person name="Cui X.M."/>
            <person name="Yuan T.T."/>
            <person name="Jiang B.G."/>
            <person name="Yang W.F."/>
            <person name="Lam T.T."/>
            <person name="Chang Q.C."/>
            <person name="Ding S.J."/>
            <person name="Wang X.J."/>
            <person name="Zhu J.G."/>
            <person name="Ruan X.D."/>
            <person name="Zhao L."/>
            <person name="Wei J.T."/>
            <person name="Ye R.Z."/>
            <person name="Que T.C."/>
            <person name="Du C.H."/>
            <person name="Zhou Y.H."/>
            <person name="Cheng J.X."/>
            <person name="Dai P.F."/>
            <person name="Guo W.B."/>
            <person name="Han X.H."/>
            <person name="Huang E.J."/>
            <person name="Li L.F."/>
            <person name="Wei W."/>
            <person name="Gao Y.C."/>
            <person name="Liu J.Z."/>
            <person name="Shao H.Z."/>
            <person name="Wang X."/>
            <person name="Wang C.C."/>
            <person name="Yang T.C."/>
            <person name="Huo Q.B."/>
            <person name="Li W."/>
            <person name="Chen H.Y."/>
            <person name="Chen S.E."/>
            <person name="Zhou L.G."/>
            <person name="Ni X.B."/>
            <person name="Tian J.H."/>
            <person name="Sheng Y."/>
            <person name="Liu T."/>
            <person name="Pan Y.S."/>
            <person name="Xia L.Y."/>
            <person name="Li J."/>
            <person name="Zhao F."/>
            <person name="Cao W.C."/>
        </authorList>
    </citation>
    <scope>NUCLEOTIDE SEQUENCE [LARGE SCALE GENOMIC DNA]</scope>
    <source>
        <strain evidence="1">Iper-2018</strain>
    </source>
</reference>
<evidence type="ECO:0000313" key="1">
    <source>
        <dbReference type="EMBL" id="KAG0432209.1"/>
    </source>
</evidence>
<dbReference type="Proteomes" id="UP000805193">
    <property type="component" value="Unassembled WGS sequence"/>
</dbReference>
<proteinExistence type="predicted"/>
<dbReference type="EMBL" id="JABSTQ010009168">
    <property type="protein sequence ID" value="KAG0432209.1"/>
    <property type="molecule type" value="Genomic_DNA"/>
</dbReference>
<keyword evidence="2" id="KW-1185">Reference proteome</keyword>
<organism evidence="1 2">
    <name type="scientific">Ixodes persulcatus</name>
    <name type="common">Taiga tick</name>
    <dbReference type="NCBI Taxonomy" id="34615"/>
    <lineage>
        <taxon>Eukaryota</taxon>
        <taxon>Metazoa</taxon>
        <taxon>Ecdysozoa</taxon>
        <taxon>Arthropoda</taxon>
        <taxon>Chelicerata</taxon>
        <taxon>Arachnida</taxon>
        <taxon>Acari</taxon>
        <taxon>Parasitiformes</taxon>
        <taxon>Ixodida</taxon>
        <taxon>Ixodoidea</taxon>
        <taxon>Ixodidae</taxon>
        <taxon>Ixodinae</taxon>
        <taxon>Ixodes</taxon>
    </lineage>
</organism>
<evidence type="ECO:0000313" key="2">
    <source>
        <dbReference type="Proteomes" id="UP000805193"/>
    </source>
</evidence>